<comment type="caution">
    <text evidence="1">The sequence shown here is derived from an EMBL/GenBank/DDBJ whole genome shotgun (WGS) entry which is preliminary data.</text>
</comment>
<reference evidence="1" key="1">
    <citation type="journal article" date="2015" name="Nature">
        <title>Complex archaea that bridge the gap between prokaryotes and eukaryotes.</title>
        <authorList>
            <person name="Spang A."/>
            <person name="Saw J.H."/>
            <person name="Jorgensen S.L."/>
            <person name="Zaremba-Niedzwiedzka K."/>
            <person name="Martijn J."/>
            <person name="Lind A.E."/>
            <person name="van Eijk R."/>
            <person name="Schleper C."/>
            <person name="Guy L."/>
            <person name="Ettema T.J."/>
        </authorList>
    </citation>
    <scope>NUCLEOTIDE SEQUENCE</scope>
</reference>
<gene>
    <name evidence="1" type="ORF">LCGC14_1321360</name>
</gene>
<dbReference type="EMBL" id="LAZR01007888">
    <property type="protein sequence ID" value="KKM82268.1"/>
    <property type="molecule type" value="Genomic_DNA"/>
</dbReference>
<accession>A0A0F9KK13</accession>
<organism evidence="1">
    <name type="scientific">marine sediment metagenome</name>
    <dbReference type="NCBI Taxonomy" id="412755"/>
    <lineage>
        <taxon>unclassified sequences</taxon>
        <taxon>metagenomes</taxon>
        <taxon>ecological metagenomes</taxon>
    </lineage>
</organism>
<protein>
    <submittedName>
        <fullName evidence="1">Uncharacterized protein</fullName>
    </submittedName>
</protein>
<sequence>MSRHLRPEDVPEAVKTTRVDVFSEDESPIKIGTRDAATTYFWQTPDGASFVSQASAREKGMFTIDADNPPATIQVNKYSVEGVFLGGPWRVKA</sequence>
<dbReference type="AlphaFoldDB" id="A0A0F9KK13"/>
<name>A0A0F9KK13_9ZZZZ</name>
<proteinExistence type="predicted"/>
<evidence type="ECO:0000313" key="1">
    <source>
        <dbReference type="EMBL" id="KKM82268.1"/>
    </source>
</evidence>